<dbReference type="HOGENOM" id="CLU_846346_0_0_5"/>
<protein>
    <submittedName>
        <fullName evidence="2">Uncharacterized protein</fullName>
    </submittedName>
</protein>
<reference evidence="3" key="1">
    <citation type="submission" date="2011-03" db="EMBL/GenBank/DDBJ databases">
        <title>Draft genome sequence of Brevundimonas diminuta.</title>
        <authorList>
            <person name="Brown P.J.B."/>
            <person name="Buechlein A."/>
            <person name="Hemmerich C."/>
            <person name="Brun Y.V."/>
        </authorList>
    </citation>
    <scope>NUCLEOTIDE SEQUENCE [LARGE SCALE GENOMIC DNA]</scope>
    <source>
        <strain evidence="3">C19</strain>
    </source>
</reference>
<gene>
    <name evidence="2" type="ORF">ABI_02210</name>
</gene>
<sequence>MSERFPRHNVLESIGRRAIAALVAVCMVGSGVTPVIAGPSGDASFQKVKELQGQGADAMQMAANADLAGRYSQACQGYRNAATYWENAIYAALGMLTDSDYDNEKVKNHTAALQVGVDEAKQSANEVCGKEDDPQASGLSEEEEADMELAESEEANERVKVIVSEARQMSDEALSAHDAGDSAGACQKGRAAASLWVRARDTYAAIPRRDEGTLASITTNASQSEADRDEVYCLQSDVDVLIAEFDTVYAQANDYEAQAKRLYAEDDSAKACQAGRLATQYHTRAATLSRQIWTRLPAENKDAIDPPAYEKHAATMAEFERDYYCSGQ</sequence>
<name>F4QIN1_9CAUL</name>
<evidence type="ECO:0000313" key="3">
    <source>
        <dbReference type="Proteomes" id="UP000006512"/>
    </source>
</evidence>
<dbReference type="EMBL" id="GL883077">
    <property type="protein sequence ID" value="EGF91790.1"/>
    <property type="molecule type" value="Genomic_DNA"/>
</dbReference>
<dbReference type="AlphaFoldDB" id="F4QIN1"/>
<dbReference type="Proteomes" id="UP000006512">
    <property type="component" value="Unassembled WGS sequence"/>
</dbReference>
<feature type="compositionally biased region" description="Acidic residues" evidence="1">
    <location>
        <begin position="140"/>
        <end position="154"/>
    </location>
</feature>
<feature type="region of interest" description="Disordered" evidence="1">
    <location>
        <begin position="126"/>
        <end position="155"/>
    </location>
</feature>
<keyword evidence="3" id="KW-1185">Reference proteome</keyword>
<accession>F4QIN1</accession>
<proteinExistence type="predicted"/>
<dbReference type="RefSeq" id="WP_006270956.1">
    <property type="nucleotide sequence ID" value="NZ_GL883077.1"/>
</dbReference>
<evidence type="ECO:0000256" key="1">
    <source>
        <dbReference type="SAM" id="MobiDB-lite"/>
    </source>
</evidence>
<evidence type="ECO:0000313" key="2">
    <source>
        <dbReference type="EMBL" id="EGF91790.1"/>
    </source>
</evidence>
<organism evidence="2 3">
    <name type="scientific">Asticcacaulis biprosthecium C19</name>
    <dbReference type="NCBI Taxonomy" id="715226"/>
    <lineage>
        <taxon>Bacteria</taxon>
        <taxon>Pseudomonadati</taxon>
        <taxon>Pseudomonadota</taxon>
        <taxon>Alphaproteobacteria</taxon>
        <taxon>Caulobacterales</taxon>
        <taxon>Caulobacteraceae</taxon>
        <taxon>Asticcacaulis</taxon>
    </lineage>
</organism>